<evidence type="ECO:0000256" key="4">
    <source>
        <dbReference type="ARBA" id="ARBA00022729"/>
    </source>
</evidence>
<organism evidence="6 7">
    <name type="scientific">Psychrobacter coccoides</name>
    <dbReference type="NCBI Taxonomy" id="2818440"/>
    <lineage>
        <taxon>Bacteria</taxon>
        <taxon>Pseudomonadati</taxon>
        <taxon>Pseudomonadota</taxon>
        <taxon>Gammaproteobacteria</taxon>
        <taxon>Moraxellales</taxon>
        <taxon>Moraxellaceae</taxon>
        <taxon>Psychrobacter</taxon>
    </lineage>
</organism>
<dbReference type="RefSeq" id="WP_207990707.1">
    <property type="nucleotide sequence ID" value="NZ_JAGBKM010000007.1"/>
</dbReference>
<keyword evidence="5" id="KW-0862">Zinc</keyword>
<dbReference type="InterPro" id="IPR006127">
    <property type="entry name" value="ZnuA-like"/>
</dbReference>
<keyword evidence="3" id="KW-0813">Transport</keyword>
<comment type="caution">
    <text evidence="6">The sequence shown here is derived from an EMBL/GenBank/DDBJ whole genome shotgun (WGS) entry which is preliminary data.</text>
</comment>
<evidence type="ECO:0000256" key="1">
    <source>
        <dbReference type="ARBA" id="ARBA00011028"/>
    </source>
</evidence>
<reference evidence="6 7" key="1">
    <citation type="submission" date="2021-03" db="EMBL/GenBank/DDBJ databases">
        <authorList>
            <person name="Shang D.-D."/>
            <person name="Du Z.-J."/>
            <person name="Chen G.-J."/>
        </authorList>
    </citation>
    <scope>NUCLEOTIDE SEQUENCE [LARGE SCALE GENOMIC DNA]</scope>
    <source>
        <strain evidence="6 7">F1192</strain>
    </source>
</reference>
<evidence type="ECO:0000256" key="2">
    <source>
        <dbReference type="ARBA" id="ARBA00015915"/>
    </source>
</evidence>
<accession>A0ABS3NMM1</accession>
<dbReference type="SUPFAM" id="SSF53807">
    <property type="entry name" value="Helical backbone' metal receptor"/>
    <property type="match status" value="1"/>
</dbReference>
<keyword evidence="7" id="KW-1185">Reference proteome</keyword>
<keyword evidence="5" id="KW-0406">Ion transport</keyword>
<dbReference type="InterPro" id="IPR050492">
    <property type="entry name" value="Bact_metal-bind_prot9"/>
</dbReference>
<protein>
    <recommendedName>
        <fullName evidence="2">High-affinity zinc uptake system protein ZnuA</fullName>
    </recommendedName>
</protein>
<evidence type="ECO:0000313" key="7">
    <source>
        <dbReference type="Proteomes" id="UP000664554"/>
    </source>
</evidence>
<dbReference type="Proteomes" id="UP000664554">
    <property type="component" value="Unassembled WGS sequence"/>
</dbReference>
<gene>
    <name evidence="6" type="ORF">J3492_05485</name>
</gene>
<dbReference type="EMBL" id="JAGBKM010000007">
    <property type="protein sequence ID" value="MBO1530662.1"/>
    <property type="molecule type" value="Genomic_DNA"/>
</dbReference>
<evidence type="ECO:0000256" key="5">
    <source>
        <dbReference type="ARBA" id="ARBA00022906"/>
    </source>
</evidence>
<dbReference type="PANTHER" id="PTHR42953:SF3">
    <property type="entry name" value="HIGH-AFFINITY ZINC UPTAKE SYSTEM PROTEIN ZNUA"/>
    <property type="match status" value="1"/>
</dbReference>
<keyword evidence="5" id="KW-0864">Zinc transport</keyword>
<evidence type="ECO:0000256" key="3">
    <source>
        <dbReference type="ARBA" id="ARBA00022448"/>
    </source>
</evidence>
<name>A0ABS3NMM1_9GAMM</name>
<dbReference type="PANTHER" id="PTHR42953">
    <property type="entry name" value="HIGH-AFFINITY ZINC UPTAKE SYSTEM PROTEIN ZNUA-RELATED"/>
    <property type="match status" value="1"/>
</dbReference>
<keyword evidence="4" id="KW-0732">Signal</keyword>
<comment type="similarity">
    <text evidence="1">Belongs to the bacterial solute-binding protein 9 family.</text>
</comment>
<proteinExistence type="inferred from homology"/>
<dbReference type="Pfam" id="PF01297">
    <property type="entry name" value="ZnuA"/>
    <property type="match status" value="1"/>
</dbReference>
<dbReference type="Gene3D" id="3.40.50.1980">
    <property type="entry name" value="Nitrogenase molybdenum iron protein domain"/>
    <property type="match status" value="1"/>
</dbReference>
<evidence type="ECO:0000313" key="6">
    <source>
        <dbReference type="EMBL" id="MBO1530662.1"/>
    </source>
</evidence>
<sequence length="315" mass="34733">MYANDHRCIRLLNKRNNPQGFAAVTSSDVVAKIFEWSKYWIAATLILCGSIMMSAQAATVSVSNYPLFLLSEAVTEGAPSANQLLQAGEVGHHGSVSPGDIKSIQDSTFVVWFGESLENNLASTLNSAPNAISLFEFNAFNRHPLRDVKGKAVSNTLDPHIWLDPENAKAITRALAVIHSHANPQHKNLYHDNAKRFAQRMDKAVQLMQQGNQKSYPYWAYHDAYQYIEASLGLKMVGSLSADHHLSPKASQLRWLNEKRPAKTMCLVAQGTPAKGLLAKLKPVNTTIQAEDMSGSKTFVSGWRAMAQQIRNCIG</sequence>